<dbReference type="InterPro" id="IPR050250">
    <property type="entry name" value="Macrolide_Exporter_MacB"/>
</dbReference>
<feature type="transmembrane region" description="Helical" evidence="6">
    <location>
        <begin position="667"/>
        <end position="691"/>
    </location>
</feature>
<dbReference type="InterPro" id="IPR025857">
    <property type="entry name" value="MacB_PCD"/>
</dbReference>
<dbReference type="RefSeq" id="WP_215239708.1">
    <property type="nucleotide sequence ID" value="NZ_CAJRAF010000002.1"/>
</dbReference>
<dbReference type="GO" id="GO:0022857">
    <property type="term" value="F:transmembrane transporter activity"/>
    <property type="evidence" value="ECO:0007669"/>
    <property type="project" value="TreeGrafter"/>
</dbReference>
<accession>A0A916N6H0</accession>
<feature type="transmembrane region" description="Helical" evidence="6">
    <location>
        <begin position="418"/>
        <end position="437"/>
    </location>
</feature>
<comment type="caution">
    <text evidence="9">The sequence shown here is derived from an EMBL/GenBank/DDBJ whole genome shotgun (WGS) entry which is preliminary data.</text>
</comment>
<feature type="domain" description="MacB-like periplasmic core" evidence="8">
    <location>
        <begin position="18"/>
        <end position="238"/>
    </location>
</feature>
<feature type="transmembrane region" description="Helical" evidence="6">
    <location>
        <begin position="324"/>
        <end position="349"/>
    </location>
</feature>
<name>A0A916N6H0_9BACT</name>
<feature type="transmembrane region" description="Helical" evidence="6">
    <location>
        <begin position="280"/>
        <end position="303"/>
    </location>
</feature>
<feature type="domain" description="ABC3 transporter permease C-terminal" evidence="7">
    <location>
        <begin position="283"/>
        <end position="397"/>
    </location>
</feature>
<protein>
    <recommendedName>
        <fullName evidence="11">FtsX-like permease family protein</fullName>
    </recommendedName>
</protein>
<feature type="domain" description="ABC3 transporter permease C-terminal" evidence="7">
    <location>
        <begin position="669"/>
        <end position="782"/>
    </location>
</feature>
<evidence type="ECO:0000313" key="10">
    <source>
        <dbReference type="Proteomes" id="UP000680038"/>
    </source>
</evidence>
<evidence type="ECO:0000256" key="4">
    <source>
        <dbReference type="ARBA" id="ARBA00022989"/>
    </source>
</evidence>
<keyword evidence="10" id="KW-1185">Reference proteome</keyword>
<comment type="subcellular location">
    <subcellularLocation>
        <location evidence="1">Cell membrane</location>
        <topology evidence="1">Multi-pass membrane protein</topology>
    </subcellularLocation>
</comment>
<dbReference type="EMBL" id="CAJRAF010000002">
    <property type="protein sequence ID" value="CAG5003528.1"/>
    <property type="molecule type" value="Genomic_DNA"/>
</dbReference>
<dbReference type="PANTHER" id="PTHR30572">
    <property type="entry name" value="MEMBRANE COMPONENT OF TRANSPORTER-RELATED"/>
    <property type="match status" value="1"/>
</dbReference>
<keyword evidence="4 6" id="KW-1133">Transmembrane helix</keyword>
<dbReference type="Pfam" id="PF12704">
    <property type="entry name" value="MacB_PCD"/>
    <property type="match status" value="2"/>
</dbReference>
<evidence type="ECO:0008006" key="11">
    <source>
        <dbReference type="Google" id="ProtNLM"/>
    </source>
</evidence>
<evidence type="ECO:0000256" key="2">
    <source>
        <dbReference type="ARBA" id="ARBA00022475"/>
    </source>
</evidence>
<dbReference type="Proteomes" id="UP000680038">
    <property type="component" value="Unassembled WGS sequence"/>
</dbReference>
<evidence type="ECO:0000256" key="1">
    <source>
        <dbReference type="ARBA" id="ARBA00004651"/>
    </source>
</evidence>
<dbReference type="GO" id="GO:0005886">
    <property type="term" value="C:plasma membrane"/>
    <property type="evidence" value="ECO:0007669"/>
    <property type="project" value="UniProtKB-SubCell"/>
</dbReference>
<evidence type="ECO:0000259" key="8">
    <source>
        <dbReference type="Pfam" id="PF12704"/>
    </source>
</evidence>
<keyword evidence="2" id="KW-1003">Cell membrane</keyword>
<feature type="transmembrane region" description="Helical" evidence="6">
    <location>
        <begin position="751"/>
        <end position="773"/>
    </location>
</feature>
<reference evidence="9" key="1">
    <citation type="submission" date="2021-04" db="EMBL/GenBank/DDBJ databases">
        <authorList>
            <person name="Rodrigo-Torres L."/>
            <person name="Arahal R. D."/>
            <person name="Lucena T."/>
        </authorList>
    </citation>
    <scope>NUCLEOTIDE SEQUENCE</scope>
    <source>
        <strain evidence="9">CECT 9275</strain>
    </source>
</reference>
<evidence type="ECO:0000256" key="5">
    <source>
        <dbReference type="ARBA" id="ARBA00023136"/>
    </source>
</evidence>
<proteinExistence type="predicted"/>
<feature type="transmembrane region" description="Helical" evidence="6">
    <location>
        <begin position="369"/>
        <end position="397"/>
    </location>
</feature>
<feature type="transmembrane region" description="Helical" evidence="6">
    <location>
        <begin position="703"/>
        <end position="731"/>
    </location>
</feature>
<feature type="domain" description="MacB-like periplasmic core" evidence="8">
    <location>
        <begin position="425"/>
        <end position="634"/>
    </location>
</feature>
<dbReference type="InterPro" id="IPR003838">
    <property type="entry name" value="ABC3_permease_C"/>
</dbReference>
<keyword evidence="5 6" id="KW-0472">Membrane</keyword>
<feature type="transmembrane region" description="Helical" evidence="6">
    <location>
        <begin position="16"/>
        <end position="39"/>
    </location>
</feature>
<evidence type="ECO:0000259" key="7">
    <source>
        <dbReference type="Pfam" id="PF02687"/>
    </source>
</evidence>
<gene>
    <name evidence="9" type="ORF">DYBT9275_03172</name>
</gene>
<sequence length="790" mass="88055">MNHLKIAIRNLKSSRLFTLLNIVGLAGGMLSAVFILLWVQNEMSFDTYHKNSADIYRVTNTLSKQDPPWIWSNSPYVLGEAAKNLIPGVEKTTSFSAFWRPVVVKIDHKVFDEKRVARVDANWFDFFDYAFIRGDKSSLADINSLVFTESKAKAWFGNEDPVGKIIRIDTTDFVVRGVLKDNPANSSFQYDVLIPVASSMQNSAFRANSTNWRNFNFQVFMQLKPGTSLKPVADQINRLYQENRKDSSIVASFIPLTDIHFDTSFQSDALIKGNVKTVTMMGIIGVLILVIASINFVNLTTALASKRSREVGLKKMLGAGRGRLFGQFLTESAIQILAAVMITVLLFRFCLPLFNDFTEKHFVLNGGNGIIWLLLSGCGVATFLLAGIYPSILLSALKPAEIVKASTPKSSNSRFRQGLVVIQFAISIILMIGTLSIDRQLDFMKKQNPGYNREHVFTITPPVANDMKQRANARAYLKENIGQLAVVKGIATANESIVNMGNSHSGSLNWQGKPDDFIPTVTTLSAGNEFPKLLGMKLAAGRWLENDRKMDSANVVLNETAVKTFGLKAPVIGQSFEFQGRKGQIVGVVKDFHFNSFHEEIAPLVMDNYPDFQEQIFVKAEEANMATVLAQTEKIWQNRFPGTPFKYQFLDEQYNNLYKDEQQAVKLFNFFASVAILISCLGLFGLATFTAQNRTREIGIRKVLGATVYGIVALLSADFLKLVLIASVVAIPVAHYFMEQWLAGFAYHIEMQWWIFADAGILALFIALATISFQSIKAALTNPVDSLRSE</sequence>
<dbReference type="AlphaFoldDB" id="A0A916N6H0"/>
<keyword evidence="3 6" id="KW-0812">Transmembrane</keyword>
<evidence type="ECO:0000313" key="9">
    <source>
        <dbReference type="EMBL" id="CAG5003528.1"/>
    </source>
</evidence>
<evidence type="ECO:0000256" key="6">
    <source>
        <dbReference type="SAM" id="Phobius"/>
    </source>
</evidence>
<evidence type="ECO:0000256" key="3">
    <source>
        <dbReference type="ARBA" id="ARBA00022692"/>
    </source>
</evidence>
<dbReference type="PANTHER" id="PTHR30572:SF18">
    <property type="entry name" value="ABC-TYPE MACROLIDE FAMILY EXPORT SYSTEM PERMEASE COMPONENT 2"/>
    <property type="match status" value="1"/>
</dbReference>
<organism evidence="9 10">
    <name type="scientific">Dyadobacter helix</name>
    <dbReference type="NCBI Taxonomy" id="2822344"/>
    <lineage>
        <taxon>Bacteria</taxon>
        <taxon>Pseudomonadati</taxon>
        <taxon>Bacteroidota</taxon>
        <taxon>Cytophagia</taxon>
        <taxon>Cytophagales</taxon>
        <taxon>Spirosomataceae</taxon>
        <taxon>Dyadobacter</taxon>
    </lineage>
</organism>
<dbReference type="Pfam" id="PF02687">
    <property type="entry name" value="FtsX"/>
    <property type="match status" value="2"/>
</dbReference>